<proteinExistence type="predicted"/>
<dbReference type="CDD" id="cd10442">
    <property type="entry name" value="GIY-YIG_PLEs"/>
    <property type="match status" value="1"/>
</dbReference>
<dbReference type="Gene3D" id="3.40.1440.10">
    <property type="entry name" value="GIY-YIG endonuclease"/>
    <property type="match status" value="1"/>
</dbReference>
<keyword evidence="4" id="KW-1185">Reference proteome</keyword>
<dbReference type="PANTHER" id="PTHR21301">
    <property type="entry name" value="REVERSE TRANSCRIPTASE"/>
    <property type="match status" value="1"/>
</dbReference>
<dbReference type="SUPFAM" id="SSF82771">
    <property type="entry name" value="GIY-YIG endonuclease"/>
    <property type="match status" value="1"/>
</dbReference>
<dbReference type="PROSITE" id="PS50878">
    <property type="entry name" value="RT_POL"/>
    <property type="match status" value="1"/>
</dbReference>
<protein>
    <recommendedName>
        <fullName evidence="5">Reverse transcriptase domain-containing protein</fullName>
    </recommendedName>
</protein>
<dbReference type="SUPFAM" id="SSF56672">
    <property type="entry name" value="DNA/RNA polymerases"/>
    <property type="match status" value="1"/>
</dbReference>
<accession>A0AA88LFP5</accession>
<dbReference type="InterPro" id="IPR058912">
    <property type="entry name" value="HTH_animal"/>
</dbReference>
<dbReference type="InterPro" id="IPR043502">
    <property type="entry name" value="DNA/RNA_pol_sf"/>
</dbReference>
<feature type="domain" description="GIY-YIG" evidence="1">
    <location>
        <begin position="564"/>
        <end position="656"/>
    </location>
</feature>
<dbReference type="InterPro" id="IPR035901">
    <property type="entry name" value="GIY-YIG_endonuc_sf"/>
</dbReference>
<evidence type="ECO:0008006" key="5">
    <source>
        <dbReference type="Google" id="ProtNLM"/>
    </source>
</evidence>
<feature type="domain" description="Reverse transcriptase" evidence="2">
    <location>
        <begin position="131"/>
        <end position="376"/>
    </location>
</feature>
<dbReference type="PANTHER" id="PTHR21301:SF10">
    <property type="entry name" value="REVERSE TRANSCRIPTASE DOMAIN-CONTAINING PROTEIN"/>
    <property type="match status" value="1"/>
</dbReference>
<name>A0AA88LFP5_CHASR</name>
<dbReference type="Proteomes" id="UP001187415">
    <property type="component" value="Unassembled WGS sequence"/>
</dbReference>
<evidence type="ECO:0000313" key="4">
    <source>
        <dbReference type="Proteomes" id="UP001187415"/>
    </source>
</evidence>
<comment type="caution">
    <text evidence="3">The sequence shown here is derived from an EMBL/GenBank/DDBJ whole genome shotgun (WGS) entry which is preliminary data.</text>
</comment>
<evidence type="ECO:0000259" key="2">
    <source>
        <dbReference type="PROSITE" id="PS50878"/>
    </source>
</evidence>
<evidence type="ECO:0000259" key="1">
    <source>
        <dbReference type="PROSITE" id="PS50164"/>
    </source>
</evidence>
<organism evidence="3 4">
    <name type="scientific">Channa striata</name>
    <name type="common">Snakehead murrel</name>
    <name type="synonym">Ophicephalus striatus</name>
    <dbReference type="NCBI Taxonomy" id="64152"/>
    <lineage>
        <taxon>Eukaryota</taxon>
        <taxon>Metazoa</taxon>
        <taxon>Chordata</taxon>
        <taxon>Craniata</taxon>
        <taxon>Vertebrata</taxon>
        <taxon>Euteleostomi</taxon>
        <taxon>Actinopterygii</taxon>
        <taxon>Neopterygii</taxon>
        <taxon>Teleostei</taxon>
        <taxon>Neoteleostei</taxon>
        <taxon>Acanthomorphata</taxon>
        <taxon>Anabantaria</taxon>
        <taxon>Anabantiformes</taxon>
        <taxon>Channoidei</taxon>
        <taxon>Channidae</taxon>
        <taxon>Channa</taxon>
    </lineage>
</organism>
<sequence>MSQNVIVLAENFKLSKAQFDLLNRGLTFIPTLDIHKDQKGRLQFDIQEYHRKIQLAALRELMRNRHIVIKPADKGSVVVILSRQQYIAEVSRQLEDNMYYKKLEEPIYLETVPMVHDILDKLKRKKFITGNQNKYLKGEIEPRSRRFYILPKVHKAPEKWTVPYRIPPGRPIVSDCDSETYRTAEYVDYFLNPLSVKHTSYVKDTYHFIDIVRNLSVPPDSLFFTIDIDSLYTNIDTTAGLVAVQRVFQKYPDKRRPDKQILELLEINLNRNDFEFNGEFYLQIKGTAMGKKFAPAYANIFMANWEEEALAKCPIKPLHYLRYLDDIWGIWTGTMEQFEGFIHILNTHDPSIKLKYNKHQQCIDFLDTTVYKGQLHSQTHKLDIKVYFKETDTHALLFKTSFHPQHTYRGLIKSQLIRFWRICTQEEDFRGAVTILFAALRKRGYSRSFLRGCLKSFRLQKSKGQKEMVPLITTFSSVSTRVNHKIKNNFQTFIQNEGLLPDHRVILAYRRNKNLKDFLVHAKLKPVQEIKKHQLAKQFCNLKYIRNKTNKRIFEIQQRFSPHSANCVYLIFCAKCGKQYVGETKHSISTRMIQHRYNIRNQKAIHTVIVRHFILHGLQSVRIAGLQKNSIWTDPERKKWERRWIYWLNTKDPFGLNQQ</sequence>
<gene>
    <name evidence="3" type="ORF">Q5P01_000712</name>
</gene>
<reference evidence="3" key="1">
    <citation type="submission" date="2023-07" db="EMBL/GenBank/DDBJ databases">
        <title>Chromosome-level Genome Assembly of Striped Snakehead (Channa striata).</title>
        <authorList>
            <person name="Liu H."/>
        </authorList>
    </citation>
    <scope>NUCLEOTIDE SEQUENCE</scope>
    <source>
        <strain evidence="3">Gz</strain>
        <tissue evidence="3">Muscle</tissue>
    </source>
</reference>
<dbReference type="AlphaFoldDB" id="A0AA88LFP5"/>
<dbReference type="InterPro" id="IPR000477">
    <property type="entry name" value="RT_dom"/>
</dbReference>
<dbReference type="PROSITE" id="PS50164">
    <property type="entry name" value="GIY_YIG"/>
    <property type="match status" value="1"/>
</dbReference>
<dbReference type="InterPro" id="IPR000305">
    <property type="entry name" value="GIY-YIG_endonuc"/>
</dbReference>
<dbReference type="Pfam" id="PF26215">
    <property type="entry name" value="HTH_animal"/>
    <property type="match status" value="1"/>
</dbReference>
<evidence type="ECO:0000313" key="3">
    <source>
        <dbReference type="EMBL" id="KAK2814198.1"/>
    </source>
</evidence>
<dbReference type="Pfam" id="PF01541">
    <property type="entry name" value="GIY-YIG"/>
    <property type="match status" value="1"/>
</dbReference>
<dbReference type="EMBL" id="JAUPFM010000078">
    <property type="protein sequence ID" value="KAK2814198.1"/>
    <property type="molecule type" value="Genomic_DNA"/>
</dbReference>